<organism evidence="1 2">
    <name type="scientific">Stylonychia lemnae</name>
    <name type="common">Ciliate</name>
    <dbReference type="NCBI Taxonomy" id="5949"/>
    <lineage>
        <taxon>Eukaryota</taxon>
        <taxon>Sar</taxon>
        <taxon>Alveolata</taxon>
        <taxon>Ciliophora</taxon>
        <taxon>Intramacronucleata</taxon>
        <taxon>Spirotrichea</taxon>
        <taxon>Stichotrichia</taxon>
        <taxon>Sporadotrichida</taxon>
        <taxon>Oxytrichidae</taxon>
        <taxon>Stylonychinae</taxon>
        <taxon>Stylonychia</taxon>
    </lineage>
</organism>
<dbReference type="EMBL" id="CCKQ01015642">
    <property type="protein sequence ID" value="CDW87474.1"/>
    <property type="molecule type" value="Genomic_DNA"/>
</dbReference>
<dbReference type="AlphaFoldDB" id="A0A078AZA1"/>
<name>A0A078AZA1_STYLE</name>
<evidence type="ECO:0000313" key="2">
    <source>
        <dbReference type="Proteomes" id="UP000039865"/>
    </source>
</evidence>
<dbReference type="InParanoid" id="A0A078AZA1"/>
<gene>
    <name evidence="1" type="primary">Contig13428.g14330</name>
    <name evidence="1" type="ORF">STYLEM_16579</name>
</gene>
<dbReference type="InterPro" id="IPR027246">
    <property type="entry name" value="Porin_Euk/Tom40"/>
</dbReference>
<evidence type="ECO:0000313" key="1">
    <source>
        <dbReference type="EMBL" id="CDW87474.1"/>
    </source>
</evidence>
<sequence>MSVKLENFGDLHKWSKELLDDDYNHGQYVVIKTKNVAAESNSEVSSTTKLSTADKTSGDSKVGLEVKFKGSVRGVSLEGVQKNDGTNTLEVKSDYLERASKIKGLQLLANFSGVAIPTNQAFVAKAGLEYNTSCCKGKLIANLRSFLVEHNFTHKARSNFLLGYNIILDPVTQNLEKYDYGLSWSPAEGAFVGLRHESLSKEKLQLGKVLFLLHHNVSTSRSIGSEFAFNYSTNEKDARLGLSEKIDDDTQLKVKVNHKAYVDLVLKRRINSVLTLGLVSGFNALRVVQEQKTGTLPLGFSLDFKF</sequence>
<dbReference type="InterPro" id="IPR023614">
    <property type="entry name" value="Porin_dom_sf"/>
</dbReference>
<dbReference type="Pfam" id="PF01459">
    <property type="entry name" value="Porin_3"/>
    <property type="match status" value="1"/>
</dbReference>
<reference evidence="1 2" key="1">
    <citation type="submission" date="2014-06" db="EMBL/GenBank/DDBJ databases">
        <authorList>
            <person name="Swart Estienne"/>
        </authorList>
    </citation>
    <scope>NUCLEOTIDE SEQUENCE [LARGE SCALE GENOMIC DNA]</scope>
    <source>
        <strain evidence="1 2">130c</strain>
    </source>
</reference>
<dbReference type="OrthoDB" id="7827681at2759"/>
<accession>A0A078AZA1</accession>
<proteinExistence type="predicted"/>
<dbReference type="GO" id="GO:0005741">
    <property type="term" value="C:mitochondrial outer membrane"/>
    <property type="evidence" value="ECO:0007669"/>
    <property type="project" value="InterPro"/>
</dbReference>
<dbReference type="GO" id="GO:0055085">
    <property type="term" value="P:transmembrane transport"/>
    <property type="evidence" value="ECO:0007669"/>
    <property type="project" value="InterPro"/>
</dbReference>
<protein>
    <submittedName>
        <fullName evidence="1">Voltage-dependent anion mpp family</fullName>
    </submittedName>
</protein>
<keyword evidence="2" id="KW-1185">Reference proteome</keyword>
<dbReference type="Proteomes" id="UP000039865">
    <property type="component" value="Unassembled WGS sequence"/>
</dbReference>
<dbReference type="Gene3D" id="2.40.160.10">
    <property type="entry name" value="Porin"/>
    <property type="match status" value="1"/>
</dbReference>